<dbReference type="Proteomes" id="UP000179284">
    <property type="component" value="Plasmid pNP144"/>
</dbReference>
<evidence type="ECO:0000313" key="2">
    <source>
        <dbReference type="EMBL" id="AOZ97904.1"/>
    </source>
</evidence>
<dbReference type="KEGG" id="bhu:bhn_II105"/>
<proteinExistence type="predicted"/>
<protein>
    <submittedName>
        <fullName evidence="2">Uncharacterized protein</fullName>
    </submittedName>
</protein>
<dbReference type="AlphaFoldDB" id="A0A1D9P6G5"/>
<geneLocation type="plasmid" evidence="3">
    <name>pnp144</name>
</geneLocation>
<dbReference type="RefSeq" id="WP_071177662.1">
    <property type="nucleotide sequence ID" value="NZ_CP017832.1"/>
</dbReference>
<feature type="region of interest" description="Disordered" evidence="1">
    <location>
        <begin position="56"/>
        <end position="76"/>
    </location>
</feature>
<reference evidence="3" key="1">
    <citation type="submission" date="2016-10" db="EMBL/GenBank/DDBJ databases">
        <title>The complete genome sequence of the rumen bacterium Butyrivibrio hungatei MB2003.</title>
        <authorList>
            <person name="Palevich N."/>
            <person name="Kelly W.J."/>
            <person name="Leahy S.C."/>
            <person name="Altermann E."/>
            <person name="Rakonjac J."/>
            <person name="Attwood G.T."/>
        </authorList>
    </citation>
    <scope>NUCLEOTIDE SEQUENCE [LARGE SCALE GENOMIC DNA]</scope>
    <source>
        <strain evidence="3">MB2003</strain>
        <plasmid evidence="3">Plasmid pnp144</plasmid>
    </source>
</reference>
<accession>A0A1D9P6G5</accession>
<evidence type="ECO:0000256" key="1">
    <source>
        <dbReference type="SAM" id="MobiDB-lite"/>
    </source>
</evidence>
<dbReference type="InterPro" id="IPR053842">
    <property type="entry name" value="NikA-like"/>
</dbReference>
<name>A0A1D9P6G5_9FIRM</name>
<gene>
    <name evidence="2" type="ORF">bhn_II105</name>
</gene>
<keyword evidence="2" id="KW-0614">Plasmid</keyword>
<evidence type="ECO:0000313" key="3">
    <source>
        <dbReference type="Proteomes" id="UP000179284"/>
    </source>
</evidence>
<sequence length="76" mass="8942">MGYNGYTDKKRASNKKYMEQLSRRAFYLTKEENEDLKARADKSGKSVNSFIRNALGYQDTPMQNDNYETCPEHKEH</sequence>
<dbReference type="Pfam" id="PF21983">
    <property type="entry name" value="NikA-like"/>
    <property type="match status" value="1"/>
</dbReference>
<organism evidence="2 3">
    <name type="scientific">Butyrivibrio hungatei</name>
    <dbReference type="NCBI Taxonomy" id="185008"/>
    <lineage>
        <taxon>Bacteria</taxon>
        <taxon>Bacillati</taxon>
        <taxon>Bacillota</taxon>
        <taxon>Clostridia</taxon>
        <taxon>Lachnospirales</taxon>
        <taxon>Lachnospiraceae</taxon>
        <taxon>Butyrivibrio</taxon>
    </lineage>
</organism>
<keyword evidence="3" id="KW-1185">Reference proteome</keyword>
<dbReference type="OrthoDB" id="10007205at2"/>
<dbReference type="EMBL" id="CP017832">
    <property type="protein sequence ID" value="AOZ97904.1"/>
    <property type="molecule type" value="Genomic_DNA"/>
</dbReference>